<evidence type="ECO:0000313" key="2">
    <source>
        <dbReference type="Proteomes" id="UP000224854"/>
    </source>
</evidence>
<dbReference type="Proteomes" id="UP000224854">
    <property type="component" value="Unassembled WGS sequence"/>
</dbReference>
<gene>
    <name evidence="1" type="ORF">CDD82_6470</name>
</gene>
<keyword evidence="2" id="KW-1185">Reference proteome</keyword>
<proteinExistence type="predicted"/>
<name>A0A2C5ZR31_9HYPO</name>
<accession>A0A2C5ZR31</accession>
<sequence>MGKRVSPHQGFRFQMQCTDSNWFGAAAKWPVTMSTGPDGSIVFESERNWFDYDARHKYMCTFEHFFPFHFECGEIAKPMRIELMCTRPTMGSPFITRREKLHLMLFPGGEQLLQTDPGVDISPWTLRDRYCFIGKAVVGQLIKPEADDSECVEKEA</sequence>
<protein>
    <submittedName>
        <fullName evidence="1">Uncharacterized protein</fullName>
    </submittedName>
</protein>
<organism evidence="1 2">
    <name type="scientific">Ophiocordyceps australis</name>
    <dbReference type="NCBI Taxonomy" id="1399860"/>
    <lineage>
        <taxon>Eukaryota</taxon>
        <taxon>Fungi</taxon>
        <taxon>Dikarya</taxon>
        <taxon>Ascomycota</taxon>
        <taxon>Pezizomycotina</taxon>
        <taxon>Sordariomycetes</taxon>
        <taxon>Hypocreomycetidae</taxon>
        <taxon>Hypocreales</taxon>
        <taxon>Ophiocordycipitaceae</taxon>
        <taxon>Ophiocordyceps</taxon>
    </lineage>
</organism>
<reference evidence="1 2" key="1">
    <citation type="submission" date="2017-06" db="EMBL/GenBank/DDBJ databases">
        <title>Ant-infecting Ophiocordyceps genomes reveal a high diversity of potential behavioral manipulation genes and a possible major role for enterotoxins.</title>
        <authorList>
            <person name="De Bekker C."/>
            <person name="Evans H.C."/>
            <person name="Brachmann A."/>
            <person name="Hughes D.P."/>
        </authorList>
    </citation>
    <scope>NUCLEOTIDE SEQUENCE [LARGE SCALE GENOMIC DNA]</scope>
    <source>
        <strain evidence="1 2">1348a</strain>
    </source>
</reference>
<dbReference type="OrthoDB" id="4917054at2759"/>
<dbReference type="EMBL" id="NJEU01000067">
    <property type="protein sequence ID" value="PHH82290.1"/>
    <property type="molecule type" value="Genomic_DNA"/>
</dbReference>
<comment type="caution">
    <text evidence="1">The sequence shown here is derived from an EMBL/GenBank/DDBJ whole genome shotgun (WGS) entry which is preliminary data.</text>
</comment>
<dbReference type="AlphaFoldDB" id="A0A2C5ZR31"/>
<evidence type="ECO:0000313" key="1">
    <source>
        <dbReference type="EMBL" id="PHH82290.1"/>
    </source>
</evidence>